<comment type="similarity">
    <text evidence="2 8">Belongs to the RecO family.</text>
</comment>
<dbReference type="Pfam" id="PF02565">
    <property type="entry name" value="RecO_C"/>
    <property type="match status" value="1"/>
</dbReference>
<dbReference type="NCBIfam" id="TIGR00613">
    <property type="entry name" value="reco"/>
    <property type="match status" value="1"/>
</dbReference>
<evidence type="ECO:0000256" key="7">
    <source>
        <dbReference type="ARBA" id="ARBA00033409"/>
    </source>
</evidence>
<dbReference type="InterPro" id="IPR012340">
    <property type="entry name" value="NA-bd_OB-fold"/>
</dbReference>
<dbReference type="Gene3D" id="1.20.1440.120">
    <property type="entry name" value="Recombination protein O, C-terminal domain"/>
    <property type="match status" value="1"/>
</dbReference>
<evidence type="ECO:0000313" key="11">
    <source>
        <dbReference type="Proteomes" id="UP000199297"/>
    </source>
</evidence>
<organism evidence="10 11">
    <name type="scientific">Colwellia chukchiensis</name>
    <dbReference type="NCBI Taxonomy" id="641665"/>
    <lineage>
        <taxon>Bacteria</taxon>
        <taxon>Pseudomonadati</taxon>
        <taxon>Pseudomonadota</taxon>
        <taxon>Gammaproteobacteria</taxon>
        <taxon>Alteromonadales</taxon>
        <taxon>Colwelliaceae</taxon>
        <taxon>Colwellia</taxon>
    </lineage>
</organism>
<dbReference type="HAMAP" id="MF_00201">
    <property type="entry name" value="RecO"/>
    <property type="match status" value="1"/>
</dbReference>
<dbReference type="GO" id="GO:0043590">
    <property type="term" value="C:bacterial nucleoid"/>
    <property type="evidence" value="ECO:0007669"/>
    <property type="project" value="TreeGrafter"/>
</dbReference>
<dbReference type="Gene3D" id="2.40.50.140">
    <property type="entry name" value="Nucleic acid-binding proteins"/>
    <property type="match status" value="1"/>
</dbReference>
<evidence type="ECO:0000256" key="2">
    <source>
        <dbReference type="ARBA" id="ARBA00007452"/>
    </source>
</evidence>
<keyword evidence="4 8" id="KW-0227">DNA damage</keyword>
<dbReference type="Pfam" id="PF11967">
    <property type="entry name" value="RecO_N"/>
    <property type="match status" value="1"/>
</dbReference>
<dbReference type="OrthoDB" id="9804792at2"/>
<evidence type="ECO:0000313" key="10">
    <source>
        <dbReference type="EMBL" id="SEK72476.1"/>
    </source>
</evidence>
<evidence type="ECO:0000256" key="5">
    <source>
        <dbReference type="ARBA" id="ARBA00023172"/>
    </source>
</evidence>
<comment type="function">
    <text evidence="1 8">Involved in DNA repair and RecF pathway recombination.</text>
</comment>
<dbReference type="PANTHER" id="PTHR33991:SF1">
    <property type="entry name" value="DNA REPAIR PROTEIN RECO"/>
    <property type="match status" value="1"/>
</dbReference>
<reference evidence="11" key="1">
    <citation type="submission" date="2016-10" db="EMBL/GenBank/DDBJ databases">
        <authorList>
            <person name="Varghese N."/>
            <person name="Submissions S."/>
        </authorList>
    </citation>
    <scope>NUCLEOTIDE SEQUENCE [LARGE SCALE GENOMIC DNA]</scope>
    <source>
        <strain evidence="11">CGMCC 1.9127</strain>
    </source>
</reference>
<evidence type="ECO:0000256" key="8">
    <source>
        <dbReference type="HAMAP-Rule" id="MF_00201"/>
    </source>
</evidence>
<dbReference type="AlphaFoldDB" id="A0A1H7JD65"/>
<name>A0A1H7JD65_9GAMM</name>
<protein>
    <recommendedName>
        <fullName evidence="3 8">DNA repair protein RecO</fullName>
    </recommendedName>
    <alternativeName>
        <fullName evidence="7 8">Recombination protein O</fullName>
    </alternativeName>
</protein>
<dbReference type="GO" id="GO:0006302">
    <property type="term" value="P:double-strand break repair"/>
    <property type="evidence" value="ECO:0007669"/>
    <property type="project" value="TreeGrafter"/>
</dbReference>
<accession>A0A1H7JD65</accession>
<gene>
    <name evidence="8" type="primary">recO</name>
    <name evidence="10" type="ORF">SAMN05216262_102203</name>
</gene>
<dbReference type="SUPFAM" id="SSF50249">
    <property type="entry name" value="Nucleic acid-binding proteins"/>
    <property type="match status" value="1"/>
</dbReference>
<evidence type="ECO:0000259" key="9">
    <source>
        <dbReference type="Pfam" id="PF11967"/>
    </source>
</evidence>
<dbReference type="EMBL" id="FOBI01000002">
    <property type="protein sequence ID" value="SEK72476.1"/>
    <property type="molecule type" value="Genomic_DNA"/>
</dbReference>
<feature type="domain" description="DNA replication/recombination mediator RecO N-terminal" evidence="9">
    <location>
        <begin position="1"/>
        <end position="75"/>
    </location>
</feature>
<dbReference type="GO" id="GO:0006310">
    <property type="term" value="P:DNA recombination"/>
    <property type="evidence" value="ECO:0007669"/>
    <property type="project" value="UniProtKB-UniRule"/>
</dbReference>
<dbReference type="STRING" id="641665.GCA_002104455_01730"/>
<dbReference type="InterPro" id="IPR003717">
    <property type="entry name" value="RecO"/>
</dbReference>
<evidence type="ECO:0000256" key="3">
    <source>
        <dbReference type="ARBA" id="ARBA00021310"/>
    </source>
</evidence>
<evidence type="ECO:0000256" key="6">
    <source>
        <dbReference type="ARBA" id="ARBA00023204"/>
    </source>
</evidence>
<dbReference type="PANTHER" id="PTHR33991">
    <property type="entry name" value="DNA REPAIR PROTEIN RECO"/>
    <property type="match status" value="1"/>
</dbReference>
<dbReference type="Proteomes" id="UP000199297">
    <property type="component" value="Unassembled WGS sequence"/>
</dbReference>
<proteinExistence type="inferred from homology"/>
<keyword evidence="5 8" id="KW-0233">DNA recombination</keyword>
<dbReference type="InterPro" id="IPR042242">
    <property type="entry name" value="RecO_C"/>
</dbReference>
<keyword evidence="11" id="KW-1185">Reference proteome</keyword>
<dbReference type="InterPro" id="IPR022572">
    <property type="entry name" value="DNA_rep/recomb_RecO_N"/>
</dbReference>
<evidence type="ECO:0000256" key="1">
    <source>
        <dbReference type="ARBA" id="ARBA00003065"/>
    </source>
</evidence>
<keyword evidence="6 8" id="KW-0234">DNA repair</keyword>
<evidence type="ECO:0000256" key="4">
    <source>
        <dbReference type="ARBA" id="ARBA00022763"/>
    </source>
</evidence>
<dbReference type="RefSeq" id="WP_085283579.1">
    <property type="nucleotide sequence ID" value="NZ_FOBI01000002.1"/>
</dbReference>
<sequence>MQEYSQAAFVLHTRPYRENQLLVDLFTQHHGKLAALSYIGHTTKSSRKALLQPFLPISVTLKGQHSLKNLLRVEPAGKSFLLQKQALFSGFYINELLVKLLPENIACSALYQQYSLCLQALAATDNIEVSLREFELILMDELGVAFDFSIVFEHQASGFYYLPDDGFMPAYTKLKQSCYDRQHLQAIAKRDLSCSQVRSTFKALMRQVINHLLKGVPLNSRKLFSNELGKSRR</sequence>